<protein>
    <submittedName>
        <fullName evidence="2">Uncharacterized protein</fullName>
    </submittedName>
</protein>
<name>A0A9Q1DCE2_CONCO</name>
<feature type="region of interest" description="Disordered" evidence="1">
    <location>
        <begin position="1"/>
        <end position="87"/>
    </location>
</feature>
<keyword evidence="3" id="KW-1185">Reference proteome</keyword>
<dbReference type="EMBL" id="JAFJMO010000010">
    <property type="protein sequence ID" value="KAJ8265825.1"/>
    <property type="molecule type" value="Genomic_DNA"/>
</dbReference>
<dbReference type="Proteomes" id="UP001152803">
    <property type="component" value="Unassembled WGS sequence"/>
</dbReference>
<comment type="caution">
    <text evidence="2">The sequence shown here is derived from an EMBL/GenBank/DDBJ whole genome shotgun (WGS) entry which is preliminary data.</text>
</comment>
<evidence type="ECO:0000313" key="3">
    <source>
        <dbReference type="Proteomes" id="UP001152803"/>
    </source>
</evidence>
<dbReference type="OrthoDB" id="8957715at2759"/>
<proteinExistence type="predicted"/>
<organism evidence="2 3">
    <name type="scientific">Conger conger</name>
    <name type="common">Conger eel</name>
    <name type="synonym">Muraena conger</name>
    <dbReference type="NCBI Taxonomy" id="82655"/>
    <lineage>
        <taxon>Eukaryota</taxon>
        <taxon>Metazoa</taxon>
        <taxon>Chordata</taxon>
        <taxon>Craniata</taxon>
        <taxon>Vertebrata</taxon>
        <taxon>Euteleostomi</taxon>
        <taxon>Actinopterygii</taxon>
        <taxon>Neopterygii</taxon>
        <taxon>Teleostei</taxon>
        <taxon>Anguilliformes</taxon>
        <taxon>Congridae</taxon>
        <taxon>Conger</taxon>
    </lineage>
</organism>
<feature type="compositionally biased region" description="Basic residues" evidence="1">
    <location>
        <begin position="67"/>
        <end position="86"/>
    </location>
</feature>
<reference evidence="2" key="1">
    <citation type="journal article" date="2023" name="Science">
        <title>Genome structures resolve the early diversification of teleost fishes.</title>
        <authorList>
            <person name="Parey E."/>
            <person name="Louis A."/>
            <person name="Montfort J."/>
            <person name="Bouchez O."/>
            <person name="Roques C."/>
            <person name="Iampietro C."/>
            <person name="Lluch J."/>
            <person name="Castinel A."/>
            <person name="Donnadieu C."/>
            <person name="Desvignes T."/>
            <person name="Floi Bucao C."/>
            <person name="Jouanno E."/>
            <person name="Wen M."/>
            <person name="Mejri S."/>
            <person name="Dirks R."/>
            <person name="Jansen H."/>
            <person name="Henkel C."/>
            <person name="Chen W.J."/>
            <person name="Zahm M."/>
            <person name="Cabau C."/>
            <person name="Klopp C."/>
            <person name="Thompson A.W."/>
            <person name="Robinson-Rechavi M."/>
            <person name="Braasch I."/>
            <person name="Lecointre G."/>
            <person name="Bobe J."/>
            <person name="Postlethwait J.H."/>
            <person name="Berthelot C."/>
            <person name="Roest Crollius H."/>
            <person name="Guiguen Y."/>
        </authorList>
    </citation>
    <scope>NUCLEOTIDE SEQUENCE</scope>
    <source>
        <strain evidence="2">Concon-B</strain>
    </source>
</reference>
<sequence length="125" mass="14003">MKNSPGKRKEEEEPGDAEAEQEHSEQKEKASAALVPRNRAKPACMTQVKEQTLELPETPDIEQSNTKKGKGEKKKKRKMVKVKGKNKINTEQIPAGYSQPVDLSATFDLYRKAILALTARQDLGR</sequence>
<feature type="compositionally biased region" description="Basic and acidic residues" evidence="1">
    <location>
        <begin position="20"/>
        <end position="30"/>
    </location>
</feature>
<evidence type="ECO:0000256" key="1">
    <source>
        <dbReference type="SAM" id="MobiDB-lite"/>
    </source>
</evidence>
<gene>
    <name evidence="2" type="ORF">COCON_G00149240</name>
</gene>
<dbReference type="AlphaFoldDB" id="A0A9Q1DCE2"/>
<evidence type="ECO:0000313" key="2">
    <source>
        <dbReference type="EMBL" id="KAJ8265825.1"/>
    </source>
</evidence>
<accession>A0A9Q1DCE2</accession>